<proteinExistence type="inferred from homology"/>
<keyword evidence="10" id="KW-0072">Autophagy</keyword>
<comment type="catalytic activity">
    <reaction evidence="15">
        <text>a 1,2-diacyl-sn-glycero-3-phospho-L-serine(in) = a 1,2-diacyl-sn-glycero-3-phospho-L-serine(out)</text>
        <dbReference type="Rhea" id="RHEA:38663"/>
        <dbReference type="ChEBI" id="CHEBI:57262"/>
    </reaction>
</comment>
<evidence type="ECO:0000256" key="11">
    <source>
        <dbReference type="ARBA" id="ARBA00023034"/>
    </source>
</evidence>
<feature type="region of interest" description="Disordered" evidence="19">
    <location>
        <begin position="791"/>
        <end position="811"/>
    </location>
</feature>
<evidence type="ECO:0000256" key="4">
    <source>
        <dbReference type="ARBA" id="ARBA00004653"/>
    </source>
</evidence>
<keyword evidence="11" id="KW-0333">Golgi apparatus</keyword>
<dbReference type="OrthoDB" id="2020634at2759"/>
<feature type="region of interest" description="Disordered" evidence="19">
    <location>
        <begin position="1401"/>
        <end position="1445"/>
    </location>
</feature>
<evidence type="ECO:0000256" key="14">
    <source>
        <dbReference type="ARBA" id="ARBA00023329"/>
    </source>
</evidence>
<keyword evidence="23" id="KW-1185">Reference proteome</keyword>
<comment type="similarity">
    <text evidence="5">Belongs to the ATG9 family.</text>
</comment>
<dbReference type="InterPro" id="IPR007241">
    <property type="entry name" value="Autophagy-rel_prot_9"/>
</dbReference>
<dbReference type="GO" id="GO:0000422">
    <property type="term" value="P:autophagy of mitochondrion"/>
    <property type="evidence" value="ECO:0007669"/>
    <property type="project" value="TreeGrafter"/>
</dbReference>
<feature type="compositionally biased region" description="Polar residues" evidence="19">
    <location>
        <begin position="1412"/>
        <end position="1432"/>
    </location>
</feature>
<evidence type="ECO:0000313" key="22">
    <source>
        <dbReference type="EMBL" id="RXW20083.1"/>
    </source>
</evidence>
<dbReference type="Proteomes" id="UP000290288">
    <property type="component" value="Unassembled WGS sequence"/>
</dbReference>
<dbReference type="GO" id="GO:0030659">
    <property type="term" value="C:cytoplasmic vesicle membrane"/>
    <property type="evidence" value="ECO:0007669"/>
    <property type="project" value="UniProtKB-SubCell"/>
</dbReference>
<feature type="domain" description="EH" evidence="21">
    <location>
        <begin position="1504"/>
        <end position="1568"/>
    </location>
</feature>
<comment type="subcellular location">
    <subcellularLocation>
        <location evidence="1">Cytoplasmic vesicle membrane</location>
        <topology evidence="1">Multi-pass membrane protein</topology>
    </subcellularLocation>
    <subcellularLocation>
        <location evidence="2">Endoplasmic reticulum membrane</location>
        <topology evidence="2">Multi-pass membrane protein</topology>
    </subcellularLocation>
    <subcellularLocation>
        <location evidence="4">Golgi apparatus membrane</location>
        <topology evidence="4">Multi-pass membrane protein</topology>
    </subcellularLocation>
    <subcellularLocation>
        <location evidence="3">Preautophagosomal structure membrane</location>
        <topology evidence="3">Multi-pass membrane protein</topology>
    </subcellularLocation>
</comment>
<feature type="compositionally biased region" description="Low complexity" evidence="19">
    <location>
        <begin position="106"/>
        <end position="121"/>
    </location>
</feature>
<evidence type="ECO:0000256" key="1">
    <source>
        <dbReference type="ARBA" id="ARBA00004439"/>
    </source>
</evidence>
<feature type="region of interest" description="Disordered" evidence="19">
    <location>
        <begin position="1199"/>
        <end position="1218"/>
    </location>
</feature>
<feature type="compositionally biased region" description="Polar residues" evidence="19">
    <location>
        <begin position="200"/>
        <end position="212"/>
    </location>
</feature>
<feature type="region of interest" description="Disordered" evidence="19">
    <location>
        <begin position="1043"/>
        <end position="1117"/>
    </location>
</feature>
<feature type="transmembrane region" description="Helical" evidence="20">
    <location>
        <begin position="607"/>
        <end position="625"/>
    </location>
</feature>
<gene>
    <name evidence="22" type="ORF">EST38_g5780</name>
</gene>
<feature type="region of interest" description="Disordered" evidence="19">
    <location>
        <begin position="1130"/>
        <end position="1182"/>
    </location>
</feature>
<dbReference type="GO" id="GO:0061709">
    <property type="term" value="P:reticulophagy"/>
    <property type="evidence" value="ECO:0007669"/>
    <property type="project" value="TreeGrafter"/>
</dbReference>
<evidence type="ECO:0000256" key="18">
    <source>
        <dbReference type="ARBA" id="ARBA00024631"/>
    </source>
</evidence>
<dbReference type="InterPro" id="IPR000261">
    <property type="entry name" value="EH_dom"/>
</dbReference>
<feature type="compositionally biased region" description="Low complexity" evidence="19">
    <location>
        <begin position="1325"/>
        <end position="1356"/>
    </location>
</feature>
<feature type="transmembrane region" description="Helical" evidence="20">
    <location>
        <begin position="258"/>
        <end position="278"/>
    </location>
</feature>
<evidence type="ECO:0000256" key="16">
    <source>
        <dbReference type="ARBA" id="ARBA00024615"/>
    </source>
</evidence>
<feature type="compositionally biased region" description="Basic and acidic residues" evidence="19">
    <location>
        <begin position="1464"/>
        <end position="1475"/>
    </location>
</feature>
<dbReference type="Pfam" id="PF12763">
    <property type="entry name" value="EH"/>
    <property type="match status" value="1"/>
</dbReference>
<comment type="catalytic activity">
    <reaction evidence="18">
        <text>a 1,2-diacyl-sn-glycero-3-phosphocholine(in) = a 1,2-diacyl-sn-glycero-3-phosphocholine(out)</text>
        <dbReference type="Rhea" id="RHEA:38571"/>
        <dbReference type="ChEBI" id="CHEBI:57643"/>
    </reaction>
</comment>
<evidence type="ECO:0000256" key="7">
    <source>
        <dbReference type="ARBA" id="ARBA00022448"/>
    </source>
</evidence>
<evidence type="ECO:0000256" key="6">
    <source>
        <dbReference type="ARBA" id="ARBA00018074"/>
    </source>
</evidence>
<evidence type="ECO:0000256" key="9">
    <source>
        <dbReference type="ARBA" id="ARBA00022989"/>
    </source>
</evidence>
<accession>A0A4Q2DJJ4</accession>
<evidence type="ECO:0000256" key="15">
    <source>
        <dbReference type="ARBA" id="ARBA00024479"/>
    </source>
</evidence>
<feature type="compositionally biased region" description="Low complexity" evidence="19">
    <location>
        <begin position="1165"/>
        <end position="1177"/>
    </location>
</feature>
<evidence type="ECO:0000259" key="21">
    <source>
        <dbReference type="Pfam" id="PF12763"/>
    </source>
</evidence>
<feature type="region of interest" description="Disordered" evidence="19">
    <location>
        <begin position="886"/>
        <end position="916"/>
    </location>
</feature>
<evidence type="ECO:0000256" key="13">
    <source>
        <dbReference type="ARBA" id="ARBA00023136"/>
    </source>
</evidence>
<feature type="compositionally biased region" description="Low complexity" evidence="19">
    <location>
        <begin position="1278"/>
        <end position="1304"/>
    </location>
</feature>
<feature type="transmembrane region" description="Helical" evidence="20">
    <location>
        <begin position="569"/>
        <end position="591"/>
    </location>
</feature>
<feature type="compositionally biased region" description="Pro residues" evidence="19">
    <location>
        <begin position="1261"/>
        <end position="1277"/>
    </location>
</feature>
<dbReference type="GO" id="GO:0034045">
    <property type="term" value="C:phagophore assembly site membrane"/>
    <property type="evidence" value="ECO:0007669"/>
    <property type="project" value="UniProtKB-SubCell"/>
</dbReference>
<name>A0A4Q2DJJ4_9AGAR</name>
<evidence type="ECO:0000256" key="5">
    <source>
        <dbReference type="ARBA" id="ARBA00006185"/>
    </source>
</evidence>
<feature type="region of interest" description="Disordered" evidence="19">
    <location>
        <begin position="1608"/>
        <end position="1651"/>
    </location>
</feature>
<dbReference type="InterPro" id="IPR011992">
    <property type="entry name" value="EF-hand-dom_pair"/>
</dbReference>
<organism evidence="22 23">
    <name type="scientific">Candolleomyces aberdarensis</name>
    <dbReference type="NCBI Taxonomy" id="2316362"/>
    <lineage>
        <taxon>Eukaryota</taxon>
        <taxon>Fungi</taxon>
        <taxon>Dikarya</taxon>
        <taxon>Basidiomycota</taxon>
        <taxon>Agaricomycotina</taxon>
        <taxon>Agaricomycetes</taxon>
        <taxon>Agaricomycetidae</taxon>
        <taxon>Agaricales</taxon>
        <taxon>Agaricineae</taxon>
        <taxon>Psathyrellaceae</taxon>
        <taxon>Candolleomyces</taxon>
    </lineage>
</organism>
<dbReference type="EMBL" id="SDEE01000168">
    <property type="protein sequence ID" value="RXW20083.1"/>
    <property type="molecule type" value="Genomic_DNA"/>
</dbReference>
<evidence type="ECO:0000256" key="12">
    <source>
        <dbReference type="ARBA" id="ARBA00023055"/>
    </source>
</evidence>
<dbReference type="PANTHER" id="PTHR13038:SF10">
    <property type="entry name" value="AUTOPHAGY-RELATED PROTEIN 9"/>
    <property type="match status" value="1"/>
</dbReference>
<keyword evidence="12" id="KW-0445">Lipid transport</keyword>
<keyword evidence="7" id="KW-0813">Transport</keyword>
<dbReference type="GO" id="GO:0034497">
    <property type="term" value="P:protein localization to phagophore assembly site"/>
    <property type="evidence" value="ECO:0007669"/>
    <property type="project" value="TreeGrafter"/>
</dbReference>
<evidence type="ECO:0000256" key="19">
    <source>
        <dbReference type="SAM" id="MobiDB-lite"/>
    </source>
</evidence>
<keyword evidence="13 20" id="KW-0472">Membrane</keyword>
<evidence type="ECO:0000256" key="20">
    <source>
        <dbReference type="SAM" id="Phobius"/>
    </source>
</evidence>
<feature type="region of interest" description="Disordered" evidence="19">
    <location>
        <begin position="1247"/>
        <end position="1356"/>
    </location>
</feature>
<feature type="compositionally biased region" description="Acidic residues" evidence="19">
    <location>
        <begin position="89"/>
        <end position="99"/>
    </location>
</feature>
<feature type="transmembrane region" description="Helical" evidence="20">
    <location>
        <begin position="669"/>
        <end position="694"/>
    </location>
</feature>
<feature type="transmembrane region" description="Helical" evidence="20">
    <location>
        <begin position="307"/>
        <end position="328"/>
    </location>
</feature>
<evidence type="ECO:0000256" key="8">
    <source>
        <dbReference type="ARBA" id="ARBA00022692"/>
    </source>
</evidence>
<evidence type="ECO:0000256" key="2">
    <source>
        <dbReference type="ARBA" id="ARBA00004477"/>
    </source>
</evidence>
<sequence>MINPIGRPTYQGYMRADAPLEEEDEDGQQPKKGGSSSEEEEDLERGSGRRTPSAKSQGKRRAGAASSRWDGNSSEMNVLRPNIHKNDEERESSDDDEVPQDFMVEAAGTGATAAARASKAGRSGKTRRAGSGEGFPPKPPVGPASRVRGQPLYSVAGSTPPPLLPTVNPRVSQPPKPSELDAEERSSTPRSVPRAPSSLGGRSSSDQGTRQGKTMRGLDEYEKALWNWVNAYNLDAFLQEVYSYYEGNGIYSIALSRGLNLLTVGFVIGFSAFLLGCIDYSKFRHNQKVNHLSEVVIDRCISKFSGFTLLFFLLFTAFYLWQIFSYVMNVMRLVDMYNFYTHLLKIPDSDIQTISWAEVVRRIGAIREENPITAISSKARAKDNNTSTAKLDAHDVANRIMRQENYLIALFNKELLDLRTPLPSFLQRFVTPEKGKGKVLTQALEWNLRFCLMEYLFDQHGKVRKVFLKSKNRAALIEGLRRRFIFMGILNAIFAPFIVLYFLMYSFFRYFEQYHKDLSSIGGRRYTLYACWKFREFNELPHIFTRRLDESYPMASMYNGQFPNEKMTIIMRFVAFIASSFAAVLVLATVLDPDLFLNFEITPHRTVLFYLGVFGGILGAARGMIPEENRVFDPELLMTEVITYTHYMPDEWKEELHSKKVHEEFGELFAMKIMIFVQELISVVTTPFVLWFSLPDCAPAIVDFFREFTVHVDGRGYVCSFAEFNFDRHGNVKFGAPSKAQDKRMISNEGKMEKSFLNFKAANPDWNPSDPTGSLYLNRMADVTANLHHTLSSRRRQQQQQQQHAYAGHQDLSATVHFASDRGDRVHDYDRALRQSQHAAALRRRGFGMGMAGSMMTMSMLGGGAASVYAGGASLANTAVLGDSQGSALLQSPPQEREPQEEPQPTQDEDTSSSTREALGNEIGLGDSYVDGARRQTRPFVAEEQEEDEERLLEDGGIYIFICLFASFGEDFLDTPNLVIIAIAWEYIWTICAGANTNVGCDASDASGVDCSMAVVDGLGDFGPGSFESRIAAFESLAGGSTSHTRLNAVDDDDRSSQSLLDAPLSSPNIQPVILTPSKPSPSPSPPNLGRKTSLIDLDDGQAGNKLPPPLPPRKIPSYASLKSVASTSSAQSASYLYPPRPRPDGPSTPLSVNIPIKGRHNQGSSISSFHSVSLSSDTDPSTPGSIANFIATYPIDEPDPLTDSYEDVSTFSPASPTTERMISAEFEKARARAANRVSQQTVLLPSATIQSSQQQTPKLPQRPSPPTSIKSPPPLPSRNLNNARSSGSSTPRSSPASPVSTPVLGPMIPTTYAVRRPPPPPPSRASHASASDRSSIQSTFSISSSGHSHGSRVMTFNGNAPGSLNALAAAARTKRPTPVPLAARRRYEKVFRANVIQRRKAVEEQRKGKATNGQKTNGLLSPNNVPSASPTSSGRGRGWRGLSVDLITGDPDSVAAQLNGAVAKKDKGKGRDTDSDSEDDDDLVKVKSKLFEKEKENEELVGKDERLEGAIVKLVWKRSGLEKRRLAEIWNECDPTQTGSLDVDAFVKGMWRIDEELRRAQSQLLKSAKSPGLGINIPSANSSRTSLVSSSKHSSIASNYSVRSTIPASLSRQSSVTSQASTTGSRNAAYQKLTGGANGPPPSAYNGSRGLVPHGPNGYRGVGAGGGAPFNGNTSYGAGYSGSSNGGGVSSLKSMASTGTAQLGNLTVTVPSVVRNILRGS</sequence>
<dbReference type="GO" id="GO:0006869">
    <property type="term" value="P:lipid transport"/>
    <property type="evidence" value="ECO:0007669"/>
    <property type="project" value="UniProtKB-KW"/>
</dbReference>
<comment type="catalytic activity">
    <reaction evidence="16">
        <text>a 1,2-diacyl-sn-glycero-3-phosphoethanolamine(in) = a 1,2-diacyl-sn-glycero-3-phosphoethanolamine(out)</text>
        <dbReference type="Rhea" id="RHEA:38895"/>
        <dbReference type="ChEBI" id="CHEBI:64612"/>
    </reaction>
</comment>
<dbReference type="GO" id="GO:0000139">
    <property type="term" value="C:Golgi membrane"/>
    <property type="evidence" value="ECO:0007669"/>
    <property type="project" value="UniProtKB-SubCell"/>
</dbReference>
<keyword evidence="8 20" id="KW-0812">Transmembrane</keyword>
<feature type="region of interest" description="Disordered" evidence="19">
    <location>
        <begin position="1"/>
        <end position="214"/>
    </location>
</feature>
<dbReference type="SUPFAM" id="SSF47473">
    <property type="entry name" value="EF-hand"/>
    <property type="match status" value="1"/>
</dbReference>
<dbReference type="GO" id="GO:0005776">
    <property type="term" value="C:autophagosome"/>
    <property type="evidence" value="ECO:0007669"/>
    <property type="project" value="TreeGrafter"/>
</dbReference>
<dbReference type="GO" id="GO:0034727">
    <property type="term" value="P:piecemeal microautophagy of the nucleus"/>
    <property type="evidence" value="ECO:0007669"/>
    <property type="project" value="TreeGrafter"/>
</dbReference>
<keyword evidence="14" id="KW-0968">Cytoplasmic vesicle</keyword>
<reference evidence="22 23" key="1">
    <citation type="submission" date="2019-01" db="EMBL/GenBank/DDBJ databases">
        <title>Draft genome sequence of Psathyrella aberdarensis IHI B618.</title>
        <authorList>
            <person name="Buettner E."/>
            <person name="Kellner H."/>
        </authorList>
    </citation>
    <scope>NUCLEOTIDE SEQUENCE [LARGE SCALE GENOMIC DNA]</scope>
    <source>
        <strain evidence="22 23">IHI B618</strain>
    </source>
</reference>
<keyword evidence="9 20" id="KW-1133">Transmembrane helix</keyword>
<feature type="compositionally biased region" description="Polar residues" evidence="19">
    <location>
        <begin position="1208"/>
        <end position="1218"/>
    </location>
</feature>
<comment type="catalytic activity">
    <reaction evidence="17">
        <text>a 1,2-diacyl-sn-glycero-3-phospho-(1D-myo-inositol-3-phosphate)(in) = a 1,2-diacyl-sn-glycero-3-phospho-(1D-myo-inositol-3-phosphate)(out)</text>
        <dbReference type="Rhea" id="RHEA:67920"/>
        <dbReference type="ChEBI" id="CHEBI:58088"/>
    </reaction>
</comment>
<evidence type="ECO:0000256" key="3">
    <source>
        <dbReference type="ARBA" id="ARBA00004511"/>
    </source>
</evidence>
<feature type="compositionally biased region" description="Polar residues" evidence="19">
    <location>
        <begin position="1608"/>
        <end position="1629"/>
    </location>
</feature>
<evidence type="ECO:0000256" key="17">
    <source>
        <dbReference type="ARBA" id="ARBA00024621"/>
    </source>
</evidence>
<evidence type="ECO:0000313" key="23">
    <source>
        <dbReference type="Proteomes" id="UP000290288"/>
    </source>
</evidence>
<comment type="caution">
    <text evidence="22">The sequence shown here is derived from an EMBL/GenBank/DDBJ whole genome shotgun (WGS) entry which is preliminary data.</text>
</comment>
<protein>
    <recommendedName>
        <fullName evidence="6">Autophagy-related protein 9</fullName>
    </recommendedName>
</protein>
<feature type="transmembrane region" description="Helical" evidence="20">
    <location>
        <begin position="484"/>
        <end position="508"/>
    </location>
</feature>
<dbReference type="Pfam" id="PF04109">
    <property type="entry name" value="ATG9"/>
    <property type="match status" value="1"/>
</dbReference>
<dbReference type="GO" id="GO:0005789">
    <property type="term" value="C:endoplasmic reticulum membrane"/>
    <property type="evidence" value="ECO:0007669"/>
    <property type="project" value="UniProtKB-SubCell"/>
</dbReference>
<feature type="compositionally biased region" description="Polar residues" evidence="19">
    <location>
        <begin position="1247"/>
        <end position="1259"/>
    </location>
</feature>
<dbReference type="Gene3D" id="1.10.238.10">
    <property type="entry name" value="EF-hand"/>
    <property type="match status" value="1"/>
</dbReference>
<dbReference type="PANTHER" id="PTHR13038">
    <property type="entry name" value="APG9 AUTOPHAGY 9"/>
    <property type="match status" value="1"/>
</dbReference>
<evidence type="ECO:0000256" key="10">
    <source>
        <dbReference type="ARBA" id="ARBA00023006"/>
    </source>
</evidence>
<dbReference type="STRING" id="2316362.A0A4Q2DJJ4"/>
<feature type="region of interest" description="Disordered" evidence="19">
    <location>
        <begin position="1460"/>
        <end position="1482"/>
    </location>
</feature>